<comment type="caution">
    <text evidence="2">The sequence shown here is derived from an EMBL/GenBank/DDBJ whole genome shotgun (WGS) entry which is preliminary data.</text>
</comment>
<evidence type="ECO:0000313" key="3">
    <source>
        <dbReference type="Proteomes" id="UP000319143"/>
    </source>
</evidence>
<dbReference type="AlphaFoldDB" id="A0A5C6DFU4"/>
<feature type="transmembrane region" description="Helical" evidence="1">
    <location>
        <begin position="505"/>
        <end position="525"/>
    </location>
</feature>
<keyword evidence="3" id="KW-1185">Reference proteome</keyword>
<evidence type="ECO:0000313" key="2">
    <source>
        <dbReference type="EMBL" id="TWU35055.1"/>
    </source>
</evidence>
<feature type="transmembrane region" description="Helical" evidence="1">
    <location>
        <begin position="82"/>
        <end position="101"/>
    </location>
</feature>
<keyword evidence="1" id="KW-1133">Transmembrane helix</keyword>
<feature type="transmembrane region" description="Helical" evidence="1">
    <location>
        <begin position="196"/>
        <end position="215"/>
    </location>
</feature>
<feature type="transmembrane region" description="Helical" evidence="1">
    <location>
        <begin position="461"/>
        <end position="484"/>
    </location>
</feature>
<keyword evidence="1" id="KW-0472">Membrane</keyword>
<feature type="transmembrane region" description="Helical" evidence="1">
    <location>
        <begin position="424"/>
        <end position="449"/>
    </location>
</feature>
<feature type="transmembrane region" description="Helical" evidence="1">
    <location>
        <begin position="537"/>
        <end position="562"/>
    </location>
</feature>
<name>A0A5C6DFU4_9BACT</name>
<dbReference type="RefSeq" id="WP_146528463.1">
    <property type="nucleotide sequence ID" value="NZ_SJPV01000007.1"/>
</dbReference>
<dbReference type="OrthoDB" id="292602at2"/>
<keyword evidence="1" id="KW-0812">Transmembrane</keyword>
<dbReference type="Proteomes" id="UP000319143">
    <property type="component" value="Unassembled WGS sequence"/>
</dbReference>
<accession>A0A5C6DFU4</accession>
<sequence>MNTPESDRDIGSTWDTAATHSQLVWLTRKRAQFRFRRWLDRIRSPRRIIATFLAILFWFLYVMFFVLVLSKRDPADLDRLRLWLSGGMVLYAIYHAVRCLWSESVADLELTPAEQLWLGGSPLHRSTLSTYRIGNLFTATASKTVLLTIVLSGDVVHIERLALGVFCSLLLLDIVRQIVQRFVSGLDLRQQRIARVTSVLVLIAIGLQVVTRVLAATPLDAPIWRYILNGTHAIGATAECLAIQGFAIPWIPASFVATSNASSLMALPWLTLTALVIPLSIVALVAVDRWAIHQQDQQEQRLLRSLHHDSSGDRNAGKARIHSAGLTLTFTQGALSRWCSDAWPMMVRQATSIRRYRGTILFSFIVPAMLCWLPLLRGSTNNEWFYTVGGLAFYTMLLAPPALRLDFRRDLLRMQLLKSLPVKPFSMVVGQLALPICITWAFQFVTLLVATAVLRPGVEQWLLWTLMLAALAVFTFAAENALFLAYPHHPHQQGLAMMLRAKLTFLGKGSVIAGSIALLFAWAVLCGKLLPPDIQRYAFVGGAILATWMVAAVAVMATTWCWRRFDLSFDLPPQ</sequence>
<gene>
    <name evidence="2" type="ORF">Poly41_41990</name>
</gene>
<protein>
    <submittedName>
        <fullName evidence="2">Uncharacterized protein</fullName>
    </submittedName>
</protein>
<dbReference type="EMBL" id="SJPV01000007">
    <property type="protein sequence ID" value="TWU35055.1"/>
    <property type="molecule type" value="Genomic_DNA"/>
</dbReference>
<evidence type="ECO:0000256" key="1">
    <source>
        <dbReference type="SAM" id="Phobius"/>
    </source>
</evidence>
<reference evidence="2 3" key="1">
    <citation type="submission" date="2019-02" db="EMBL/GenBank/DDBJ databases">
        <title>Deep-cultivation of Planctomycetes and their phenomic and genomic characterization uncovers novel biology.</title>
        <authorList>
            <person name="Wiegand S."/>
            <person name="Jogler M."/>
            <person name="Boedeker C."/>
            <person name="Pinto D."/>
            <person name="Vollmers J."/>
            <person name="Rivas-Marin E."/>
            <person name="Kohn T."/>
            <person name="Peeters S.H."/>
            <person name="Heuer A."/>
            <person name="Rast P."/>
            <person name="Oberbeckmann S."/>
            <person name="Bunk B."/>
            <person name="Jeske O."/>
            <person name="Meyerdierks A."/>
            <person name="Storesund J.E."/>
            <person name="Kallscheuer N."/>
            <person name="Luecker S."/>
            <person name="Lage O.M."/>
            <person name="Pohl T."/>
            <person name="Merkel B.J."/>
            <person name="Hornburger P."/>
            <person name="Mueller R.-W."/>
            <person name="Bruemmer F."/>
            <person name="Labrenz M."/>
            <person name="Spormann A.M."/>
            <person name="Op Den Camp H."/>
            <person name="Overmann J."/>
            <person name="Amann R."/>
            <person name="Jetten M.S.M."/>
            <person name="Mascher T."/>
            <person name="Medema M.H."/>
            <person name="Devos D.P."/>
            <person name="Kaster A.-K."/>
            <person name="Ovreas L."/>
            <person name="Rohde M."/>
            <person name="Galperin M.Y."/>
            <person name="Jogler C."/>
        </authorList>
    </citation>
    <scope>NUCLEOTIDE SEQUENCE [LARGE SCALE GENOMIC DNA]</scope>
    <source>
        <strain evidence="2 3">Poly41</strain>
    </source>
</reference>
<proteinExistence type="predicted"/>
<feature type="transmembrane region" description="Helical" evidence="1">
    <location>
        <begin position="48"/>
        <end position="70"/>
    </location>
</feature>
<organism evidence="2 3">
    <name type="scientific">Novipirellula artificiosorum</name>
    <dbReference type="NCBI Taxonomy" id="2528016"/>
    <lineage>
        <taxon>Bacteria</taxon>
        <taxon>Pseudomonadati</taxon>
        <taxon>Planctomycetota</taxon>
        <taxon>Planctomycetia</taxon>
        <taxon>Pirellulales</taxon>
        <taxon>Pirellulaceae</taxon>
        <taxon>Novipirellula</taxon>
    </lineage>
</organism>
<feature type="transmembrane region" description="Helical" evidence="1">
    <location>
        <begin position="266"/>
        <end position="287"/>
    </location>
</feature>
<feature type="transmembrane region" description="Helical" evidence="1">
    <location>
        <begin position="358"/>
        <end position="378"/>
    </location>
</feature>